<sequence>MGERKANLGGQVLNVASDERALFDCLAERIAALANEAVQTDGFFTMLLSGGSTPRGLYQRLSQLPEGKMPWASTYLFLGDERCVGHNDGESNYKMISDSLLSRIDIPSTNVFPTIKQDSDPKESARIYDQTIRRFFKFEKDETAPMPEFDLALMGLGEDGHTASLFPGTEALEERKRICVENYVPKFAAHRLTLTMPVFAACKKVVFLVSGSKKTEIVGKVLKREGDFPSLSVIDMCPQGTVEWYLDEACASSLI</sequence>
<dbReference type="GO" id="GO:0005975">
    <property type="term" value="P:carbohydrate metabolic process"/>
    <property type="evidence" value="ECO:0007669"/>
    <property type="project" value="UniProtKB-UniRule"/>
</dbReference>
<dbReference type="GO" id="GO:0006098">
    <property type="term" value="P:pentose-phosphate shunt"/>
    <property type="evidence" value="ECO:0007669"/>
    <property type="project" value="UniProtKB-UniPathway"/>
</dbReference>
<dbReference type="PANTHER" id="PTHR11054:SF0">
    <property type="entry name" value="6-PHOSPHOGLUCONOLACTONASE"/>
    <property type="match status" value="1"/>
</dbReference>
<dbReference type="Proteomes" id="UP000664277">
    <property type="component" value="Unassembled WGS sequence"/>
</dbReference>
<comment type="pathway">
    <text evidence="3 7">Carbohydrate degradation; pentose phosphate pathway; D-ribulose 5-phosphate from D-glucose 6-phosphate (oxidative stage): step 2/3.</text>
</comment>
<proteinExistence type="inferred from homology"/>
<dbReference type="PANTHER" id="PTHR11054">
    <property type="entry name" value="6-PHOSPHOGLUCONOLACTONASE"/>
    <property type="match status" value="1"/>
</dbReference>
<keyword evidence="7 9" id="KW-0378">Hydrolase</keyword>
<dbReference type="AlphaFoldDB" id="A0A8J7PKR4"/>
<comment type="catalytic activity">
    <reaction evidence="1 7">
        <text>6-phospho-D-glucono-1,5-lactone + H2O = 6-phospho-D-gluconate + H(+)</text>
        <dbReference type="Rhea" id="RHEA:12556"/>
        <dbReference type="ChEBI" id="CHEBI:15377"/>
        <dbReference type="ChEBI" id="CHEBI:15378"/>
        <dbReference type="ChEBI" id="CHEBI:57955"/>
        <dbReference type="ChEBI" id="CHEBI:58759"/>
        <dbReference type="EC" id="3.1.1.31"/>
    </reaction>
</comment>
<dbReference type="InterPro" id="IPR037171">
    <property type="entry name" value="NagB/RpiA_transferase-like"/>
</dbReference>
<evidence type="ECO:0000313" key="9">
    <source>
        <dbReference type="EMBL" id="MBN8659642.1"/>
    </source>
</evidence>
<evidence type="ECO:0000256" key="3">
    <source>
        <dbReference type="ARBA" id="ARBA00004961"/>
    </source>
</evidence>
<dbReference type="UniPathway" id="UPA00115">
    <property type="reaction ID" value="UER00409"/>
</dbReference>
<dbReference type="CDD" id="cd01400">
    <property type="entry name" value="6PGL"/>
    <property type="match status" value="1"/>
</dbReference>
<evidence type="ECO:0000256" key="1">
    <source>
        <dbReference type="ARBA" id="ARBA00000832"/>
    </source>
</evidence>
<dbReference type="EC" id="3.1.1.31" evidence="5 7"/>
<comment type="caution">
    <text evidence="9">The sequence shown here is derived from an EMBL/GenBank/DDBJ whole genome shotgun (WGS) entry which is preliminary data.</text>
</comment>
<dbReference type="NCBIfam" id="TIGR01198">
    <property type="entry name" value="pgl"/>
    <property type="match status" value="1"/>
</dbReference>
<evidence type="ECO:0000256" key="5">
    <source>
        <dbReference type="ARBA" id="ARBA00013198"/>
    </source>
</evidence>
<feature type="domain" description="Glucosamine/galactosamine-6-phosphate isomerase" evidence="8">
    <location>
        <begin position="18"/>
        <end position="231"/>
    </location>
</feature>
<evidence type="ECO:0000259" key="8">
    <source>
        <dbReference type="Pfam" id="PF01182"/>
    </source>
</evidence>
<evidence type="ECO:0000256" key="7">
    <source>
        <dbReference type="RuleBase" id="RU365095"/>
    </source>
</evidence>
<comment type="similarity">
    <text evidence="4 7">Belongs to the glucosamine/galactosamine-6-phosphate isomerase family. 6-phosphogluconolactonase subfamily.</text>
</comment>
<evidence type="ECO:0000256" key="4">
    <source>
        <dbReference type="ARBA" id="ARBA00010662"/>
    </source>
</evidence>
<protein>
    <recommendedName>
        <fullName evidence="6 7">6-phosphogluconolactonase</fullName>
        <shortName evidence="7">6PGL</shortName>
        <ecNumber evidence="5 7">3.1.1.31</ecNumber>
    </recommendedName>
</protein>
<dbReference type="InterPro" id="IPR005900">
    <property type="entry name" value="6-phosphogluconolactonase_DevB"/>
</dbReference>
<evidence type="ECO:0000256" key="2">
    <source>
        <dbReference type="ARBA" id="ARBA00002681"/>
    </source>
</evidence>
<dbReference type="Gene3D" id="3.40.50.1360">
    <property type="match status" value="1"/>
</dbReference>
<name>A0A8J7PKR4_9BACT</name>
<gene>
    <name evidence="7 9" type="primary">pgl</name>
    <name evidence="9" type="ORF">J0M35_04720</name>
</gene>
<dbReference type="Pfam" id="PF01182">
    <property type="entry name" value="Glucosamine_iso"/>
    <property type="match status" value="1"/>
</dbReference>
<dbReference type="GO" id="GO:0017057">
    <property type="term" value="F:6-phosphogluconolactonase activity"/>
    <property type="evidence" value="ECO:0007669"/>
    <property type="project" value="UniProtKB-UniRule"/>
</dbReference>
<dbReference type="SUPFAM" id="SSF100950">
    <property type="entry name" value="NagB/RpiA/CoA transferase-like"/>
    <property type="match status" value="1"/>
</dbReference>
<accession>A0A8J7PKR4</accession>
<dbReference type="InterPro" id="IPR039104">
    <property type="entry name" value="6PGL"/>
</dbReference>
<reference evidence="9" key="1">
    <citation type="submission" date="2021-02" db="EMBL/GenBank/DDBJ databases">
        <title>Genome-Resolved Metagenomics of a Microbial Community Performing Photosynthetic Biological Nutrient Removal.</title>
        <authorList>
            <person name="Mcdaniel E.A."/>
        </authorList>
    </citation>
    <scope>NUCLEOTIDE SEQUENCE</scope>
    <source>
        <strain evidence="9">UWPOB_OBS1</strain>
    </source>
</reference>
<comment type="function">
    <text evidence="2 7">Hydrolysis of 6-phosphogluconolactone to 6-phosphogluconate.</text>
</comment>
<dbReference type="EMBL" id="JAFLCK010000004">
    <property type="protein sequence ID" value="MBN8659642.1"/>
    <property type="molecule type" value="Genomic_DNA"/>
</dbReference>
<organism evidence="9 10">
    <name type="scientific">Candidatus Obscuribacter phosphatis</name>
    <dbReference type="NCBI Taxonomy" id="1906157"/>
    <lineage>
        <taxon>Bacteria</taxon>
        <taxon>Bacillati</taxon>
        <taxon>Candidatus Melainabacteria</taxon>
        <taxon>Candidatus Obscuribacterales</taxon>
        <taxon>Candidatus Obscuribacteraceae</taxon>
        <taxon>Candidatus Obscuribacter</taxon>
    </lineage>
</organism>
<evidence type="ECO:0000313" key="10">
    <source>
        <dbReference type="Proteomes" id="UP000664277"/>
    </source>
</evidence>
<evidence type="ECO:0000256" key="6">
    <source>
        <dbReference type="ARBA" id="ARBA00020337"/>
    </source>
</evidence>
<dbReference type="InterPro" id="IPR006148">
    <property type="entry name" value="Glc/Gal-6P_isomerase"/>
</dbReference>